<organism evidence="1 2">
    <name type="scientific">Yersinia bercovieri</name>
    <dbReference type="NCBI Taxonomy" id="634"/>
    <lineage>
        <taxon>Bacteria</taxon>
        <taxon>Pseudomonadati</taxon>
        <taxon>Pseudomonadota</taxon>
        <taxon>Gammaproteobacteria</taxon>
        <taxon>Enterobacterales</taxon>
        <taxon>Yersiniaceae</taxon>
        <taxon>Yersinia</taxon>
    </lineage>
</organism>
<reference evidence="1 2" key="1">
    <citation type="submission" date="2017-10" db="EMBL/GenBank/DDBJ databases">
        <authorList>
            <person name="Banno H."/>
            <person name="Chua N.-H."/>
        </authorList>
    </citation>
    <scope>NUCLEOTIDE SEQUENCE [LARGE SCALE GENOMIC DNA]</scope>
    <source>
        <strain evidence="1 2">SCPM-O-B-7607</strain>
    </source>
</reference>
<name>A0A2G4TZS5_YERBE</name>
<dbReference type="Proteomes" id="UP000229378">
    <property type="component" value="Unassembled WGS sequence"/>
</dbReference>
<evidence type="ECO:0000313" key="2">
    <source>
        <dbReference type="Proteomes" id="UP000229378"/>
    </source>
</evidence>
<sequence>MRIVCPSLHLHNFCNFMTTFNVCTILALYQSRVVWYDERTKSLICIATERQKYGYKGAKSCRFRGRVYY</sequence>
<evidence type="ECO:0000313" key="1">
    <source>
        <dbReference type="EMBL" id="PHZ26500.1"/>
    </source>
</evidence>
<dbReference type="AlphaFoldDB" id="A0A2G4TZS5"/>
<gene>
    <name evidence="1" type="ORF">CS533_15855</name>
</gene>
<dbReference type="EMBL" id="PEHN01000019">
    <property type="protein sequence ID" value="PHZ26500.1"/>
    <property type="molecule type" value="Genomic_DNA"/>
</dbReference>
<protein>
    <submittedName>
        <fullName evidence="1">Uncharacterized protein</fullName>
    </submittedName>
</protein>
<proteinExistence type="predicted"/>
<comment type="caution">
    <text evidence="1">The sequence shown here is derived from an EMBL/GenBank/DDBJ whole genome shotgun (WGS) entry which is preliminary data.</text>
</comment>
<accession>A0A2G4TZS5</accession>